<feature type="region of interest" description="Disordered" evidence="1">
    <location>
        <begin position="61"/>
        <end position="80"/>
    </location>
</feature>
<protein>
    <submittedName>
        <fullName evidence="2">Uncharacterized protein</fullName>
    </submittedName>
</protein>
<dbReference type="Pfam" id="PF15054">
    <property type="entry name" value="DUF4535"/>
    <property type="match status" value="1"/>
</dbReference>
<evidence type="ECO:0000313" key="3">
    <source>
        <dbReference type="Proteomes" id="UP000790347"/>
    </source>
</evidence>
<reference evidence="2" key="1">
    <citation type="submission" date="2013-05" db="EMBL/GenBank/DDBJ databases">
        <authorList>
            <person name="Yim A.K.Y."/>
            <person name="Chan T.F."/>
            <person name="Ji K.M."/>
            <person name="Liu X.Y."/>
            <person name="Zhou J.W."/>
            <person name="Li R.Q."/>
            <person name="Yang K.Y."/>
            <person name="Li J."/>
            <person name="Li M."/>
            <person name="Law P.T.W."/>
            <person name="Wu Y.L."/>
            <person name="Cai Z.L."/>
            <person name="Qin H."/>
            <person name="Bao Y."/>
            <person name="Leung R.K.K."/>
            <person name="Ng P.K.S."/>
            <person name="Zou J."/>
            <person name="Zhong X.J."/>
            <person name="Ran P.X."/>
            <person name="Zhong N.S."/>
            <person name="Liu Z.G."/>
            <person name="Tsui S.K.W."/>
        </authorList>
    </citation>
    <scope>NUCLEOTIDE SEQUENCE</scope>
    <source>
        <strain evidence="2">Derf</strain>
        <tissue evidence="2">Whole organism</tissue>
    </source>
</reference>
<reference evidence="2" key="2">
    <citation type="journal article" date="2022" name="Res Sq">
        <title>Comparative Genomics Reveals Insights into the Divergent Evolution of Astigmatic Mites and Household Pest Adaptations.</title>
        <authorList>
            <person name="Xiong Q."/>
            <person name="Wan A.T.-Y."/>
            <person name="Liu X.-Y."/>
            <person name="Fung C.S.-H."/>
            <person name="Xiao X."/>
            <person name="Malainual N."/>
            <person name="Hou J."/>
            <person name="Wang L."/>
            <person name="Wang M."/>
            <person name="Yang K."/>
            <person name="Cui Y."/>
            <person name="Leung E."/>
            <person name="Nong W."/>
            <person name="Shin S.-K."/>
            <person name="Au S."/>
            <person name="Jeong K.Y."/>
            <person name="Chew F.T."/>
            <person name="Hui J."/>
            <person name="Leung T.F."/>
            <person name="Tungtrongchitr A."/>
            <person name="Zhong N."/>
            <person name="Liu Z."/>
            <person name="Tsui S."/>
        </authorList>
    </citation>
    <scope>NUCLEOTIDE SEQUENCE</scope>
    <source>
        <strain evidence="2">Derf</strain>
        <tissue evidence="2">Whole organism</tissue>
    </source>
</reference>
<comment type="caution">
    <text evidence="2">The sequence shown here is derived from an EMBL/GenBank/DDBJ whole genome shotgun (WGS) entry which is preliminary data.</text>
</comment>
<evidence type="ECO:0000256" key="1">
    <source>
        <dbReference type="SAM" id="MobiDB-lite"/>
    </source>
</evidence>
<dbReference type="InterPro" id="IPR027854">
    <property type="entry name" value="STMP1"/>
</dbReference>
<evidence type="ECO:0000313" key="2">
    <source>
        <dbReference type="EMBL" id="KAH9518268.1"/>
    </source>
</evidence>
<gene>
    <name evidence="2" type="ORF">DERF_008859</name>
</gene>
<keyword evidence="3" id="KW-1185">Reference proteome</keyword>
<dbReference type="Proteomes" id="UP000790347">
    <property type="component" value="Unassembled WGS sequence"/>
</dbReference>
<feature type="compositionally biased region" description="Basic residues" evidence="1">
    <location>
        <begin position="62"/>
        <end position="71"/>
    </location>
</feature>
<proteinExistence type="predicted"/>
<dbReference type="EMBL" id="ASGP02000003">
    <property type="protein sequence ID" value="KAH9518268.1"/>
    <property type="molecule type" value="Genomic_DNA"/>
</dbReference>
<sequence>MSKNNDFPFGNVGEMLRGLLIFSAGLYTGIYITQNYSDIPQVDTPQDLYAKFKQWCQDNLRQKQHHNRHRNRNPDDPFDW</sequence>
<dbReference type="AlphaFoldDB" id="A0A922I1R4"/>
<accession>A0A922I1R4</accession>
<organism evidence="2 3">
    <name type="scientific">Dermatophagoides farinae</name>
    <name type="common">American house dust mite</name>
    <dbReference type="NCBI Taxonomy" id="6954"/>
    <lineage>
        <taxon>Eukaryota</taxon>
        <taxon>Metazoa</taxon>
        <taxon>Ecdysozoa</taxon>
        <taxon>Arthropoda</taxon>
        <taxon>Chelicerata</taxon>
        <taxon>Arachnida</taxon>
        <taxon>Acari</taxon>
        <taxon>Acariformes</taxon>
        <taxon>Sarcoptiformes</taxon>
        <taxon>Astigmata</taxon>
        <taxon>Psoroptidia</taxon>
        <taxon>Analgoidea</taxon>
        <taxon>Pyroglyphidae</taxon>
        <taxon>Dermatophagoidinae</taxon>
        <taxon>Dermatophagoides</taxon>
    </lineage>
</organism>
<name>A0A922I1R4_DERFA</name>